<organism evidence="2 3">
    <name type="scientific">Methanobrevibacter oralis</name>
    <dbReference type="NCBI Taxonomy" id="66851"/>
    <lineage>
        <taxon>Archaea</taxon>
        <taxon>Methanobacteriati</taxon>
        <taxon>Methanobacteriota</taxon>
        <taxon>Methanomada group</taxon>
        <taxon>Methanobacteria</taxon>
        <taxon>Methanobacteriales</taxon>
        <taxon>Methanobacteriaceae</taxon>
        <taxon>Methanobrevibacter</taxon>
    </lineage>
</organism>
<name>A0A166C0V2_METOA</name>
<proteinExistence type="predicted"/>
<evidence type="ECO:0000256" key="1">
    <source>
        <dbReference type="SAM" id="Phobius"/>
    </source>
</evidence>
<dbReference type="EMBL" id="LWMU01000115">
    <property type="protein sequence ID" value="KZX10437.1"/>
    <property type="molecule type" value="Genomic_DNA"/>
</dbReference>
<comment type="caution">
    <text evidence="2">The sequence shown here is derived from an EMBL/GenBank/DDBJ whole genome shotgun (WGS) entry which is preliminary data.</text>
</comment>
<dbReference type="Proteomes" id="UP000077428">
    <property type="component" value="Unassembled WGS sequence"/>
</dbReference>
<evidence type="ECO:0000313" key="2">
    <source>
        <dbReference type="EMBL" id="KZX10437.1"/>
    </source>
</evidence>
<keyword evidence="1" id="KW-0472">Membrane</keyword>
<keyword evidence="1" id="KW-0812">Transmembrane</keyword>
<evidence type="ECO:0000313" key="3">
    <source>
        <dbReference type="Proteomes" id="UP000077428"/>
    </source>
</evidence>
<keyword evidence="1" id="KW-1133">Transmembrane helix</keyword>
<reference evidence="3" key="1">
    <citation type="journal article" date="2016" name="Genome Announc.">
        <title>Draft Genome Sequences of Methanobrevibacter curvatus DSM11111, Methanobrevibacter cuticularis DSM11139, Methanobrevibacter filiformis DSM11501, and Methanobrevibacter oralis DSM7256.</title>
        <authorList>
            <person name="Poehlein A."/>
            <person name="Seedorf H."/>
        </authorList>
    </citation>
    <scope>NUCLEOTIDE SEQUENCE [LARGE SCALE GENOMIC DNA]</scope>
    <source>
        <strain evidence="3">DSM 7256 / JCM 30027 / ZR</strain>
    </source>
</reference>
<gene>
    <name evidence="2" type="ORF">MBORA_18820</name>
</gene>
<accession>A0A166C0V2</accession>
<sequence>MSSDNERIAAPLLPFKYPLIKFILSKTTLESLYPLISKIPDWLFPFSVKLLPFIDILLLIFIGLESVALL</sequence>
<feature type="transmembrane region" description="Helical" evidence="1">
    <location>
        <begin position="42"/>
        <end position="64"/>
    </location>
</feature>
<dbReference type="AlphaFoldDB" id="A0A166C0V2"/>
<keyword evidence="3" id="KW-1185">Reference proteome</keyword>
<protein>
    <submittedName>
        <fullName evidence="2">Uncharacterized protein</fullName>
    </submittedName>
</protein>